<comment type="caution">
    <text evidence="6">The sequence shown here is derived from an EMBL/GenBank/DDBJ whole genome shotgun (WGS) entry which is preliminary data.</text>
</comment>
<dbReference type="EMBL" id="BARU01010410">
    <property type="protein sequence ID" value="GAH32742.1"/>
    <property type="molecule type" value="Genomic_DNA"/>
</dbReference>
<dbReference type="GO" id="GO:0016887">
    <property type="term" value="F:ATP hydrolysis activity"/>
    <property type="evidence" value="ECO:0007669"/>
    <property type="project" value="InterPro"/>
</dbReference>
<evidence type="ECO:0000313" key="6">
    <source>
        <dbReference type="EMBL" id="GAH32742.1"/>
    </source>
</evidence>
<dbReference type="InterPro" id="IPR027417">
    <property type="entry name" value="P-loop_NTPase"/>
</dbReference>
<comment type="similarity">
    <text evidence="1">Belongs to the ABC transporter superfamily.</text>
</comment>
<dbReference type="Gene3D" id="3.40.50.300">
    <property type="entry name" value="P-loop containing nucleotide triphosphate hydrolases"/>
    <property type="match status" value="1"/>
</dbReference>
<keyword evidence="2" id="KW-0813">Transport</keyword>
<evidence type="ECO:0000256" key="2">
    <source>
        <dbReference type="ARBA" id="ARBA00022448"/>
    </source>
</evidence>
<dbReference type="AlphaFoldDB" id="X1EJF5"/>
<dbReference type="InterPro" id="IPR003439">
    <property type="entry name" value="ABC_transporter-like_ATP-bd"/>
</dbReference>
<sequence length="52" mass="5667">MIKIEMQDVCLGYGRKVVLKDISFQVMPGEMVGLIGPNGCGKSTIIRALSRI</sequence>
<evidence type="ECO:0000256" key="3">
    <source>
        <dbReference type="ARBA" id="ARBA00022741"/>
    </source>
</evidence>
<organism evidence="6">
    <name type="scientific">marine sediment metagenome</name>
    <dbReference type="NCBI Taxonomy" id="412755"/>
    <lineage>
        <taxon>unclassified sequences</taxon>
        <taxon>metagenomes</taxon>
        <taxon>ecological metagenomes</taxon>
    </lineage>
</organism>
<feature type="non-terminal residue" evidence="6">
    <location>
        <position position="52"/>
    </location>
</feature>
<dbReference type="Pfam" id="PF00005">
    <property type="entry name" value="ABC_tran"/>
    <property type="match status" value="1"/>
</dbReference>
<evidence type="ECO:0000259" key="5">
    <source>
        <dbReference type="Pfam" id="PF00005"/>
    </source>
</evidence>
<name>X1EJF5_9ZZZZ</name>
<keyword evidence="4" id="KW-0067">ATP-binding</keyword>
<reference evidence="6" key="1">
    <citation type="journal article" date="2014" name="Front. Microbiol.">
        <title>High frequency of phylogenetically diverse reductive dehalogenase-homologous genes in deep subseafloor sedimentary metagenomes.</title>
        <authorList>
            <person name="Kawai M."/>
            <person name="Futagami T."/>
            <person name="Toyoda A."/>
            <person name="Takaki Y."/>
            <person name="Nishi S."/>
            <person name="Hori S."/>
            <person name="Arai W."/>
            <person name="Tsubouchi T."/>
            <person name="Morono Y."/>
            <person name="Uchiyama I."/>
            <person name="Ito T."/>
            <person name="Fujiyama A."/>
            <person name="Inagaki F."/>
            <person name="Takami H."/>
        </authorList>
    </citation>
    <scope>NUCLEOTIDE SEQUENCE</scope>
    <source>
        <strain evidence="6">Expedition CK06-06</strain>
    </source>
</reference>
<gene>
    <name evidence="6" type="ORF">S03H2_19854</name>
</gene>
<evidence type="ECO:0000256" key="1">
    <source>
        <dbReference type="ARBA" id="ARBA00005417"/>
    </source>
</evidence>
<dbReference type="PANTHER" id="PTHR42711:SF5">
    <property type="entry name" value="ABC TRANSPORTER ATP-BINDING PROTEIN NATA"/>
    <property type="match status" value="1"/>
</dbReference>
<evidence type="ECO:0000256" key="4">
    <source>
        <dbReference type="ARBA" id="ARBA00022840"/>
    </source>
</evidence>
<dbReference type="SUPFAM" id="SSF52540">
    <property type="entry name" value="P-loop containing nucleoside triphosphate hydrolases"/>
    <property type="match status" value="1"/>
</dbReference>
<accession>X1EJF5</accession>
<dbReference type="GO" id="GO:0005524">
    <property type="term" value="F:ATP binding"/>
    <property type="evidence" value="ECO:0007669"/>
    <property type="project" value="UniProtKB-KW"/>
</dbReference>
<feature type="domain" description="ABC transporter" evidence="5">
    <location>
        <begin position="19"/>
        <end position="51"/>
    </location>
</feature>
<keyword evidence="3" id="KW-0547">Nucleotide-binding</keyword>
<dbReference type="InterPro" id="IPR050763">
    <property type="entry name" value="ABC_transporter_ATP-binding"/>
</dbReference>
<protein>
    <recommendedName>
        <fullName evidence="5">ABC transporter domain-containing protein</fullName>
    </recommendedName>
</protein>
<dbReference type="PANTHER" id="PTHR42711">
    <property type="entry name" value="ABC TRANSPORTER ATP-BINDING PROTEIN"/>
    <property type="match status" value="1"/>
</dbReference>
<proteinExistence type="inferred from homology"/>